<evidence type="ECO:0000313" key="5">
    <source>
        <dbReference type="Proteomes" id="UP000320811"/>
    </source>
</evidence>
<organism evidence="4 5">
    <name type="scientific">Chitinophaga polysaccharea</name>
    <dbReference type="NCBI Taxonomy" id="1293035"/>
    <lineage>
        <taxon>Bacteria</taxon>
        <taxon>Pseudomonadati</taxon>
        <taxon>Bacteroidota</taxon>
        <taxon>Chitinophagia</taxon>
        <taxon>Chitinophagales</taxon>
        <taxon>Chitinophagaceae</taxon>
        <taxon>Chitinophaga</taxon>
    </lineage>
</organism>
<dbReference type="InterPro" id="IPR006860">
    <property type="entry name" value="FecR"/>
</dbReference>
<dbReference type="Pfam" id="PF16344">
    <property type="entry name" value="FecR_C"/>
    <property type="match status" value="1"/>
</dbReference>
<keyword evidence="1" id="KW-0472">Membrane</keyword>
<dbReference type="Pfam" id="PF04773">
    <property type="entry name" value="FecR"/>
    <property type="match status" value="1"/>
</dbReference>
<keyword evidence="1" id="KW-1133">Transmembrane helix</keyword>
<dbReference type="Gene3D" id="2.60.120.1440">
    <property type="match status" value="1"/>
</dbReference>
<keyword evidence="1" id="KW-0812">Transmembrane</keyword>
<sequence length="387" mass="42921">MMEQRKIITLLRKYAAGVLTPEENGLLRGWLEEVDADTFHKVLDESGVEEMEPAPDLEAFSARMERRLDETDRPLLRLHGWKRWTSAAAAILLLLAVGYYFAGKTNKQQETVMIAKADNQPGSNKAILKLSNGRVVPLDESTGHVFGKQTENAIIGKDSGTIEYIAGQSAPPTVAYHTLITPKGGQYKVILPDGTKVWLNAASSLYYPTAFTGAEREVVLTGEAYFEVVQQAAHPFKVKVGGIVVNVLGTSFNICAYKEEKQILTTLVDGAVKLQSNQAAVMLKPGQEANYEEGATEFTKKEVDADIAIAWTKGLFRFENDDIVTITRKIARWYDVEVQFEGKMPTRKFIGVLSRQEALSTVLKILEGTDVHFRQEGKKLIVTSKSH</sequence>
<dbReference type="PANTHER" id="PTHR30273:SF2">
    <property type="entry name" value="PROTEIN FECR"/>
    <property type="match status" value="1"/>
</dbReference>
<evidence type="ECO:0000256" key="1">
    <source>
        <dbReference type="SAM" id="Phobius"/>
    </source>
</evidence>
<dbReference type="AlphaFoldDB" id="A0A561PC48"/>
<proteinExistence type="predicted"/>
<reference evidence="4 5" key="1">
    <citation type="submission" date="2019-06" db="EMBL/GenBank/DDBJ databases">
        <title>Sorghum-associated microbial communities from plants grown in Nebraska, USA.</title>
        <authorList>
            <person name="Schachtman D."/>
        </authorList>
    </citation>
    <scope>NUCLEOTIDE SEQUENCE [LARGE SCALE GENOMIC DNA]</scope>
    <source>
        <strain evidence="4 5">1209</strain>
    </source>
</reference>
<gene>
    <name evidence="4" type="ORF">FHW36_10858</name>
</gene>
<dbReference type="RefSeq" id="WP_145672875.1">
    <property type="nucleotide sequence ID" value="NZ_VIWO01000008.1"/>
</dbReference>
<feature type="domain" description="FecR protein" evidence="2">
    <location>
        <begin position="178"/>
        <end position="273"/>
    </location>
</feature>
<dbReference type="InterPro" id="IPR032508">
    <property type="entry name" value="FecR_C"/>
</dbReference>
<accession>A0A561PC48</accession>
<protein>
    <submittedName>
        <fullName evidence="4">FecR family protein</fullName>
    </submittedName>
</protein>
<name>A0A561PC48_9BACT</name>
<keyword evidence="5" id="KW-1185">Reference proteome</keyword>
<dbReference type="Proteomes" id="UP000320811">
    <property type="component" value="Unassembled WGS sequence"/>
</dbReference>
<dbReference type="FunFam" id="2.60.120.1440:FF:000001">
    <property type="entry name" value="Putative anti-sigma factor"/>
    <property type="match status" value="1"/>
</dbReference>
<feature type="domain" description="Protein FecR C-terminal" evidence="3">
    <location>
        <begin position="316"/>
        <end position="382"/>
    </location>
</feature>
<dbReference type="InterPro" id="IPR012373">
    <property type="entry name" value="Ferrdict_sens_TM"/>
</dbReference>
<evidence type="ECO:0000259" key="3">
    <source>
        <dbReference type="Pfam" id="PF16344"/>
    </source>
</evidence>
<dbReference type="EMBL" id="VIWO01000008">
    <property type="protein sequence ID" value="TWF35702.1"/>
    <property type="molecule type" value="Genomic_DNA"/>
</dbReference>
<evidence type="ECO:0000313" key="4">
    <source>
        <dbReference type="EMBL" id="TWF35702.1"/>
    </source>
</evidence>
<dbReference type="PANTHER" id="PTHR30273">
    <property type="entry name" value="PERIPLASMIC SIGNAL SENSOR AND SIGMA FACTOR ACTIVATOR FECR-RELATED"/>
    <property type="match status" value="1"/>
</dbReference>
<evidence type="ECO:0000259" key="2">
    <source>
        <dbReference type="Pfam" id="PF04773"/>
    </source>
</evidence>
<dbReference type="OrthoDB" id="625980at2"/>
<dbReference type="GO" id="GO:0016989">
    <property type="term" value="F:sigma factor antagonist activity"/>
    <property type="evidence" value="ECO:0007669"/>
    <property type="project" value="TreeGrafter"/>
</dbReference>
<feature type="transmembrane region" description="Helical" evidence="1">
    <location>
        <begin position="84"/>
        <end position="102"/>
    </location>
</feature>
<comment type="caution">
    <text evidence="4">The sequence shown here is derived from an EMBL/GenBank/DDBJ whole genome shotgun (WGS) entry which is preliminary data.</text>
</comment>
<dbReference type="Gene3D" id="3.55.50.30">
    <property type="match status" value="1"/>
</dbReference>